<evidence type="ECO:0000256" key="1">
    <source>
        <dbReference type="SAM" id="SignalP"/>
    </source>
</evidence>
<name>A0A327YGU0_9RHOB</name>
<dbReference type="InterPro" id="IPR018666">
    <property type="entry name" value="DUF2125"/>
</dbReference>
<proteinExistence type="predicted"/>
<dbReference type="RefSeq" id="WP_111550116.1">
    <property type="nucleotide sequence ID" value="NZ_LIQE01000009.1"/>
</dbReference>
<sequence length="512" mass="53301">MLVSKQGLALAACALTVAHPALADITPDQVWHDLETYFQSFGYEVRATESRTSGALRLSDVALRMALPEGEGEIRAQIGEMLLAPAGDAVTISLPARFPLVMTLTPTGEDEIETVDMTYEVALGDPEMTVSGAPDDTTWDYSFATMGLSLSELIVDGDVLGQDAARFAVAAGPVAGRSRMELVDGLRDIAQTVRFGDVTFDLSGSDPGADPGTGGTFAGAVGGLTAENRTRLPQGTPSDDMAALLNAGFDASGTLAWTDSQIVFAVTEARDEATGRTSSGAGTMDFAMSPDGMTYDLDVSGVEIEVTPQGMPFPLAAGMDRIAMNLGAPVSAAQAPQDIALGLTLGGVSLSEAIWGMIDPQAMLPRDPATIVLDMTGKVTPYTDLFDPEALAKLETGNVRPGEINALTLNSLTAEAAGARLTGEGAFTFDNTDLDSFDGLPAPEGEVNLRLVGANALIDKLMALGAVDQAQAMGARMMLGMFAVPGDAEDSLTSTIRVNKRGQILANGQRIK</sequence>
<reference evidence="2 3" key="1">
    <citation type="submission" date="2018-06" db="EMBL/GenBank/DDBJ databases">
        <title>Genomic Encyclopedia of Archaeal and Bacterial Type Strains, Phase II (KMG-II): from individual species to whole genera.</title>
        <authorList>
            <person name="Goeker M."/>
        </authorList>
    </citation>
    <scope>NUCLEOTIDE SEQUENCE [LARGE SCALE GENOMIC DNA]</scope>
    <source>
        <strain evidence="2 3">DSM 22011</strain>
    </source>
</reference>
<dbReference type="Pfam" id="PF09898">
    <property type="entry name" value="DUF2125"/>
    <property type="match status" value="1"/>
</dbReference>
<feature type="chain" id="PRO_5016263406" evidence="1">
    <location>
        <begin position="24"/>
        <end position="512"/>
    </location>
</feature>
<dbReference type="Proteomes" id="UP000249165">
    <property type="component" value="Unassembled WGS sequence"/>
</dbReference>
<keyword evidence="1" id="KW-0732">Signal</keyword>
<keyword evidence="3" id="KW-1185">Reference proteome</keyword>
<protein>
    <submittedName>
        <fullName evidence="2">Uncharacterized protein DUF2125</fullName>
    </submittedName>
</protein>
<evidence type="ECO:0000313" key="2">
    <source>
        <dbReference type="EMBL" id="RAK19025.1"/>
    </source>
</evidence>
<dbReference type="OrthoDB" id="7791409at2"/>
<evidence type="ECO:0000313" key="3">
    <source>
        <dbReference type="Proteomes" id="UP000249165"/>
    </source>
</evidence>
<accession>A0A327YGU0</accession>
<feature type="signal peptide" evidence="1">
    <location>
        <begin position="1"/>
        <end position="23"/>
    </location>
</feature>
<comment type="caution">
    <text evidence="2">The sequence shown here is derived from an EMBL/GenBank/DDBJ whole genome shotgun (WGS) entry which is preliminary data.</text>
</comment>
<dbReference type="EMBL" id="QLMG01000010">
    <property type="protein sequence ID" value="RAK19025.1"/>
    <property type="molecule type" value="Genomic_DNA"/>
</dbReference>
<gene>
    <name evidence="2" type="ORF">ATI53_101067</name>
</gene>
<dbReference type="AlphaFoldDB" id="A0A327YGU0"/>
<organism evidence="2 3">
    <name type="scientific">Salipiger aestuarii</name>
    <dbReference type="NCBI Taxonomy" id="568098"/>
    <lineage>
        <taxon>Bacteria</taxon>
        <taxon>Pseudomonadati</taxon>
        <taxon>Pseudomonadota</taxon>
        <taxon>Alphaproteobacteria</taxon>
        <taxon>Rhodobacterales</taxon>
        <taxon>Roseobacteraceae</taxon>
        <taxon>Salipiger</taxon>
    </lineage>
</organism>